<protein>
    <submittedName>
        <fullName evidence="1">Uncharacterized protein</fullName>
    </submittedName>
</protein>
<dbReference type="RefSeq" id="WP_101577519.1">
    <property type="nucleotide sequence ID" value="NZ_PGVA01000026.1"/>
</dbReference>
<reference evidence="1 3" key="1">
    <citation type="submission" date="2017-11" db="EMBL/GenBank/DDBJ databases">
        <title>Comparitive Functional Genomics of Dry Heat Resistant strains isolated from the Viking Spacecraft.</title>
        <authorList>
            <person name="Seuylemezian A."/>
            <person name="Cooper K."/>
            <person name="Vaishampayan P."/>
        </authorList>
    </citation>
    <scope>NUCLEOTIDE SEQUENCE [LARGE SCALE GENOMIC DNA]</scope>
    <source>
        <strain evidence="1 3">M4.6</strain>
    </source>
</reference>
<reference evidence="2 4" key="2">
    <citation type="submission" date="2017-12" db="EMBL/GenBank/DDBJ databases">
        <title>Comparative Functional Genomics of Dry Heat Resistant strains isolated from the Viking Spacecraft.</title>
        <authorList>
            <person name="Seuylemezian A."/>
            <person name="Cooper K."/>
            <person name="Vaishampayan P."/>
        </authorList>
    </citation>
    <scope>NUCLEOTIDE SEQUENCE [LARGE SCALE GENOMIC DNA]</scope>
    <source>
        <strain evidence="2 4">ATCC 29669</strain>
    </source>
</reference>
<sequence length="74" mass="8766">MNTDFELTPLIFRGESPFVIADELLKDNVDDVLEAILIKYYHKVESSDYVDYYDILEELEWELSSEQQKYLALV</sequence>
<comment type="caution">
    <text evidence="1">The sequence shown here is derived from an EMBL/GenBank/DDBJ whole genome shotgun (WGS) entry which is preliminary data.</text>
</comment>
<dbReference type="Proteomes" id="UP000234951">
    <property type="component" value="Unassembled WGS sequence"/>
</dbReference>
<name>A0A2N5GLB6_9BACI</name>
<organism evidence="1 3">
    <name type="scientific">Bacillus canaveralius</name>
    <dbReference type="NCBI Taxonomy" id="1403243"/>
    <lineage>
        <taxon>Bacteria</taxon>
        <taxon>Bacillati</taxon>
        <taxon>Bacillota</taxon>
        <taxon>Bacilli</taxon>
        <taxon>Bacillales</taxon>
        <taxon>Bacillaceae</taxon>
        <taxon>Bacillus</taxon>
    </lineage>
</organism>
<evidence type="ECO:0000313" key="3">
    <source>
        <dbReference type="Proteomes" id="UP000234951"/>
    </source>
</evidence>
<dbReference type="AlphaFoldDB" id="A0A2N5GLB6"/>
<dbReference type="EMBL" id="PGVA01000026">
    <property type="protein sequence ID" value="PLR82432.1"/>
    <property type="molecule type" value="Genomic_DNA"/>
</dbReference>
<dbReference type="Proteomes" id="UP000235114">
    <property type="component" value="Unassembled WGS sequence"/>
</dbReference>
<evidence type="ECO:0000313" key="1">
    <source>
        <dbReference type="EMBL" id="PLR82432.1"/>
    </source>
</evidence>
<accession>A0A2N5GLB6</accession>
<keyword evidence="4" id="KW-1185">Reference proteome</keyword>
<gene>
    <name evidence="1" type="ORF">CU635_11515</name>
    <name evidence="2" type="ORF">CVD25_13850</name>
</gene>
<evidence type="ECO:0000313" key="4">
    <source>
        <dbReference type="Proteomes" id="UP000235114"/>
    </source>
</evidence>
<dbReference type="EMBL" id="PGVD01000037">
    <property type="protein sequence ID" value="PLR95603.1"/>
    <property type="molecule type" value="Genomic_DNA"/>
</dbReference>
<proteinExistence type="predicted"/>
<evidence type="ECO:0000313" key="2">
    <source>
        <dbReference type="EMBL" id="PLR95603.1"/>
    </source>
</evidence>